<feature type="compositionally biased region" description="Low complexity" evidence="1">
    <location>
        <begin position="110"/>
        <end position="126"/>
    </location>
</feature>
<dbReference type="AlphaFoldDB" id="A0AAD6XD84"/>
<feature type="compositionally biased region" description="Gly residues" evidence="1">
    <location>
        <begin position="234"/>
        <end position="243"/>
    </location>
</feature>
<reference evidence="2" key="1">
    <citation type="submission" date="2023-03" db="EMBL/GenBank/DDBJ databases">
        <title>Massive genome expansion in bonnet fungi (Mycena s.s.) driven by repeated elements and novel gene families across ecological guilds.</title>
        <authorList>
            <consortium name="Lawrence Berkeley National Laboratory"/>
            <person name="Harder C.B."/>
            <person name="Miyauchi S."/>
            <person name="Viragh M."/>
            <person name="Kuo A."/>
            <person name="Thoen E."/>
            <person name="Andreopoulos B."/>
            <person name="Lu D."/>
            <person name="Skrede I."/>
            <person name="Drula E."/>
            <person name="Henrissat B."/>
            <person name="Morin E."/>
            <person name="Kohler A."/>
            <person name="Barry K."/>
            <person name="LaButti K."/>
            <person name="Morin E."/>
            <person name="Salamov A."/>
            <person name="Lipzen A."/>
            <person name="Mereny Z."/>
            <person name="Hegedus B."/>
            <person name="Baldrian P."/>
            <person name="Stursova M."/>
            <person name="Weitz H."/>
            <person name="Taylor A."/>
            <person name="Grigoriev I.V."/>
            <person name="Nagy L.G."/>
            <person name="Martin F."/>
            <person name="Kauserud H."/>
        </authorList>
    </citation>
    <scope>NUCLEOTIDE SEQUENCE</scope>
    <source>
        <strain evidence="2">CBHHK173m</strain>
    </source>
</reference>
<comment type="caution">
    <text evidence="2">The sequence shown here is derived from an EMBL/GenBank/DDBJ whole genome shotgun (WGS) entry which is preliminary data.</text>
</comment>
<evidence type="ECO:0000256" key="1">
    <source>
        <dbReference type="SAM" id="MobiDB-lite"/>
    </source>
</evidence>
<feature type="compositionally biased region" description="Low complexity" evidence="1">
    <location>
        <begin position="45"/>
        <end position="66"/>
    </location>
</feature>
<feature type="compositionally biased region" description="Basic and acidic residues" evidence="1">
    <location>
        <begin position="20"/>
        <end position="30"/>
    </location>
</feature>
<accession>A0AAD6XD84</accession>
<proteinExistence type="predicted"/>
<gene>
    <name evidence="2" type="ORF">B0H15DRAFT_807824</name>
</gene>
<dbReference type="Proteomes" id="UP001222325">
    <property type="component" value="Unassembled WGS sequence"/>
</dbReference>
<evidence type="ECO:0000313" key="3">
    <source>
        <dbReference type="Proteomes" id="UP001222325"/>
    </source>
</evidence>
<name>A0AAD6XD84_9AGAR</name>
<feature type="compositionally biased region" description="Basic and acidic residues" evidence="1">
    <location>
        <begin position="206"/>
        <end position="220"/>
    </location>
</feature>
<feature type="region of interest" description="Disordered" evidence="1">
    <location>
        <begin position="103"/>
        <end position="255"/>
    </location>
</feature>
<feature type="compositionally biased region" description="Acidic residues" evidence="1">
    <location>
        <begin position="244"/>
        <end position="255"/>
    </location>
</feature>
<organism evidence="2 3">
    <name type="scientific">Mycena belliarum</name>
    <dbReference type="NCBI Taxonomy" id="1033014"/>
    <lineage>
        <taxon>Eukaryota</taxon>
        <taxon>Fungi</taxon>
        <taxon>Dikarya</taxon>
        <taxon>Basidiomycota</taxon>
        <taxon>Agaricomycotina</taxon>
        <taxon>Agaricomycetes</taxon>
        <taxon>Agaricomycetidae</taxon>
        <taxon>Agaricales</taxon>
        <taxon>Marasmiineae</taxon>
        <taxon>Mycenaceae</taxon>
        <taxon>Mycena</taxon>
    </lineage>
</organism>
<feature type="region of interest" description="Disordered" evidence="1">
    <location>
        <begin position="1"/>
        <end position="66"/>
    </location>
</feature>
<dbReference type="EMBL" id="JARJCN010000206">
    <property type="protein sequence ID" value="KAJ7063758.1"/>
    <property type="molecule type" value="Genomic_DNA"/>
</dbReference>
<protein>
    <submittedName>
        <fullName evidence="2">Uncharacterized protein</fullName>
    </submittedName>
</protein>
<keyword evidence="3" id="KW-1185">Reference proteome</keyword>
<sequence length="465" mass="49544">MSYRRKAYVAPDHTAAPSAADRHYALEDHPAIPSRLPKHLRLAGPSKTPSPASSSSSTPPLFASSSSSSLLRVSIHPLKRTPSLVPSATSPPSVVAGFTRTHAAPRPQKTPTAAHAPATPLATRPPIHGVLPYPTPAAGTSAHPYVDPMTVSGPHPRRHARSTSSSATGSTRAAADRSTRGSAPSDSHSDSRRPPPTPPTPSHPTQGDDRGAERHRDTDAGHASTPPDGDDGSHPGGDGGGGDDSADDDEPDYEGIGDEYAAAWLLPSLQNSGAASKHRQHDLTQSFNIILAHFRDRCAPCAVRGLPREHHPDTCPEAIGVSDKDEAYALWRNKAFYLEPGKWCTFCLMALGSGGGWHAKKFGRDCPNTQILKPALWTLLTNPQPAPHLSTSELIPAHLFLDPTPGLFALCHWLETPVAAHRGILNMHVVALWVFDRMNVHPIPASCRPLVTELVLRARAAPPLP</sequence>
<evidence type="ECO:0000313" key="2">
    <source>
        <dbReference type="EMBL" id="KAJ7063758.1"/>
    </source>
</evidence>
<feature type="compositionally biased region" description="Low complexity" evidence="1">
    <location>
        <begin position="162"/>
        <end position="173"/>
    </location>
</feature>